<dbReference type="PIRSF" id="PIRSF002741">
    <property type="entry name" value="MppA"/>
    <property type="match status" value="1"/>
</dbReference>
<dbReference type="EMBL" id="JAKFHA010000019">
    <property type="protein sequence ID" value="MCF2530884.1"/>
    <property type="molecule type" value="Genomic_DNA"/>
</dbReference>
<comment type="similarity">
    <text evidence="2">Belongs to the bacterial solute-binding protein 5 family.</text>
</comment>
<dbReference type="GO" id="GO:0042597">
    <property type="term" value="C:periplasmic space"/>
    <property type="evidence" value="ECO:0007669"/>
    <property type="project" value="UniProtKB-ARBA"/>
</dbReference>
<feature type="chain" id="PRO_5041414018" evidence="4">
    <location>
        <begin position="29"/>
        <end position="525"/>
    </location>
</feature>
<dbReference type="Proteomes" id="UP001165378">
    <property type="component" value="Unassembled WGS sequence"/>
</dbReference>
<dbReference type="GO" id="GO:0043190">
    <property type="term" value="C:ATP-binding cassette (ABC) transporter complex"/>
    <property type="evidence" value="ECO:0007669"/>
    <property type="project" value="InterPro"/>
</dbReference>
<evidence type="ECO:0000256" key="2">
    <source>
        <dbReference type="ARBA" id="ARBA00005695"/>
    </source>
</evidence>
<comment type="caution">
    <text evidence="6">The sequence shown here is derived from an EMBL/GenBank/DDBJ whole genome shotgun (WGS) entry which is preliminary data.</text>
</comment>
<organism evidence="6 7">
    <name type="scientific">Yinghuangia soli</name>
    <dbReference type="NCBI Taxonomy" id="2908204"/>
    <lineage>
        <taxon>Bacteria</taxon>
        <taxon>Bacillati</taxon>
        <taxon>Actinomycetota</taxon>
        <taxon>Actinomycetes</taxon>
        <taxon>Kitasatosporales</taxon>
        <taxon>Streptomycetaceae</taxon>
        <taxon>Yinghuangia</taxon>
    </lineage>
</organism>
<dbReference type="InterPro" id="IPR030678">
    <property type="entry name" value="Peptide/Ni-bd"/>
</dbReference>
<dbReference type="PANTHER" id="PTHR30290">
    <property type="entry name" value="PERIPLASMIC BINDING COMPONENT OF ABC TRANSPORTER"/>
    <property type="match status" value="1"/>
</dbReference>
<sequence length="525" mass="54675">MRTLPFPRLGRGPAAVAAVSAAALLSSACGGGSDAGAGAPGGDPRRGGTIQVGMPFDVQTLDPTAPNFASAMDYTAARAVMDPLFAVGGDGSLVPQLALGATASDGNKTFTVKLREGVKFSDGTPFDAAAVAAHYQDIKDKKTCLGCAPRLMSLVSAITPADPHTVVFTLSAPWAQFPEVGLTGIAGLIPSPTAKRSAGDAFGRNPVGTGAFKVTEIVPGDHVTLVRSETSWLADRTHPDKVVLKVMLDTQTAVQSVQAGTIDMMVASQPNQAKQAKSAGLQVQLNEGLSPDGIIMNMTRPGLDDIRVRQALSMAIDRNAINKVAYNGDTKPTTAFLAENDPEQQGIGVPDYNPDKAKQLLAEYGKPVKLELNTLQGSNYVAATQLIQQQWKAVGIESTIKTNTAVGIMQDVLQRNYDVSFSPAFVATTTVDGTEVAFASSGRRNLGGYANKANDELFAQLGAAGDAAAALPIARQILTNASTDIPSIPVVRKTGMFAAGPKVHLPAADAYGVDAFSLVDLWTTQ</sequence>
<gene>
    <name evidence="6" type="ORF">LZ495_27230</name>
</gene>
<dbReference type="GO" id="GO:0015833">
    <property type="term" value="P:peptide transport"/>
    <property type="evidence" value="ECO:0007669"/>
    <property type="project" value="TreeGrafter"/>
</dbReference>
<dbReference type="RefSeq" id="WP_235055553.1">
    <property type="nucleotide sequence ID" value="NZ_JAKFHA010000019.1"/>
</dbReference>
<dbReference type="Gene3D" id="3.10.105.10">
    <property type="entry name" value="Dipeptide-binding Protein, Domain 3"/>
    <property type="match status" value="1"/>
</dbReference>
<dbReference type="PROSITE" id="PS01040">
    <property type="entry name" value="SBP_BACTERIAL_5"/>
    <property type="match status" value="1"/>
</dbReference>
<dbReference type="SUPFAM" id="SSF53850">
    <property type="entry name" value="Periplasmic binding protein-like II"/>
    <property type="match status" value="1"/>
</dbReference>
<dbReference type="AlphaFoldDB" id="A0AA41Q3J6"/>
<name>A0AA41Q3J6_9ACTN</name>
<dbReference type="PANTHER" id="PTHR30290:SF38">
    <property type="entry name" value="D,D-DIPEPTIDE-BINDING PERIPLASMIC PROTEIN DDPA-RELATED"/>
    <property type="match status" value="1"/>
</dbReference>
<reference evidence="6" key="1">
    <citation type="submission" date="2022-01" db="EMBL/GenBank/DDBJ databases">
        <title>Genome-Based Taxonomic Classification of the Phylum Actinobacteria.</title>
        <authorList>
            <person name="Gao Y."/>
        </authorList>
    </citation>
    <scope>NUCLEOTIDE SEQUENCE</scope>
    <source>
        <strain evidence="6">KLBMP 8922</strain>
    </source>
</reference>
<dbReference type="InterPro" id="IPR000914">
    <property type="entry name" value="SBP_5_dom"/>
</dbReference>
<evidence type="ECO:0000259" key="5">
    <source>
        <dbReference type="Pfam" id="PF00496"/>
    </source>
</evidence>
<keyword evidence="3 4" id="KW-0732">Signal</keyword>
<feature type="signal peptide" evidence="4">
    <location>
        <begin position="1"/>
        <end position="28"/>
    </location>
</feature>
<accession>A0AA41Q3J6</accession>
<dbReference type="InterPro" id="IPR039424">
    <property type="entry name" value="SBP_5"/>
</dbReference>
<dbReference type="PROSITE" id="PS51257">
    <property type="entry name" value="PROKAR_LIPOPROTEIN"/>
    <property type="match status" value="1"/>
</dbReference>
<dbReference type="InterPro" id="IPR023765">
    <property type="entry name" value="SBP_5_CS"/>
</dbReference>
<evidence type="ECO:0000256" key="1">
    <source>
        <dbReference type="ARBA" id="ARBA00004193"/>
    </source>
</evidence>
<proteinExistence type="inferred from homology"/>
<protein>
    <submittedName>
        <fullName evidence="6">ABC transporter substrate-binding protein</fullName>
    </submittedName>
</protein>
<dbReference type="Gene3D" id="3.40.190.10">
    <property type="entry name" value="Periplasmic binding protein-like II"/>
    <property type="match status" value="1"/>
</dbReference>
<evidence type="ECO:0000313" key="6">
    <source>
        <dbReference type="EMBL" id="MCF2530884.1"/>
    </source>
</evidence>
<feature type="domain" description="Solute-binding protein family 5" evidence="5">
    <location>
        <begin position="93"/>
        <end position="429"/>
    </location>
</feature>
<dbReference type="Pfam" id="PF00496">
    <property type="entry name" value="SBP_bac_5"/>
    <property type="match status" value="1"/>
</dbReference>
<comment type="subcellular location">
    <subcellularLocation>
        <location evidence="1">Cell membrane</location>
        <topology evidence="1">Lipid-anchor</topology>
    </subcellularLocation>
</comment>
<keyword evidence="7" id="KW-1185">Reference proteome</keyword>
<dbReference type="GO" id="GO:1904680">
    <property type="term" value="F:peptide transmembrane transporter activity"/>
    <property type="evidence" value="ECO:0007669"/>
    <property type="project" value="TreeGrafter"/>
</dbReference>
<evidence type="ECO:0000313" key="7">
    <source>
        <dbReference type="Proteomes" id="UP001165378"/>
    </source>
</evidence>
<evidence type="ECO:0000256" key="4">
    <source>
        <dbReference type="SAM" id="SignalP"/>
    </source>
</evidence>
<evidence type="ECO:0000256" key="3">
    <source>
        <dbReference type="ARBA" id="ARBA00022729"/>
    </source>
</evidence>